<gene>
    <name evidence="5" type="ORF">OG863_07500</name>
</gene>
<dbReference type="SMART" id="SM00857">
    <property type="entry name" value="Resolvase"/>
    <property type="match status" value="1"/>
</dbReference>
<name>A0ABZ1FTM9_9ACTN</name>
<dbReference type="Gene3D" id="3.90.1750.20">
    <property type="entry name" value="Putative Large Serine Recombinase, Chain B, Domain 2"/>
    <property type="match status" value="1"/>
</dbReference>
<proteinExistence type="predicted"/>
<dbReference type="InterPro" id="IPR038109">
    <property type="entry name" value="DNA_bind_recomb_sf"/>
</dbReference>
<evidence type="ECO:0000256" key="2">
    <source>
        <dbReference type="ARBA" id="ARBA00023172"/>
    </source>
</evidence>
<dbReference type="InterPro" id="IPR036162">
    <property type="entry name" value="Resolvase-like_N_sf"/>
</dbReference>
<feature type="compositionally biased region" description="Basic and acidic residues" evidence="3">
    <location>
        <begin position="127"/>
        <end position="140"/>
    </location>
</feature>
<evidence type="ECO:0000313" key="6">
    <source>
        <dbReference type="Proteomes" id="UP001344251"/>
    </source>
</evidence>
<evidence type="ECO:0000256" key="3">
    <source>
        <dbReference type="SAM" id="MobiDB-lite"/>
    </source>
</evidence>
<accession>A0ABZ1FTM9</accession>
<dbReference type="Gene3D" id="3.40.50.1390">
    <property type="entry name" value="Resolvase, N-terminal catalytic domain"/>
    <property type="match status" value="1"/>
</dbReference>
<keyword evidence="2" id="KW-0233">DNA recombination</keyword>
<dbReference type="PANTHER" id="PTHR30461">
    <property type="entry name" value="DNA-INVERTASE FROM LAMBDOID PROPHAGE"/>
    <property type="match status" value="1"/>
</dbReference>
<dbReference type="InterPro" id="IPR050639">
    <property type="entry name" value="SSR_resolvase"/>
</dbReference>
<reference evidence="5 6" key="1">
    <citation type="submission" date="2022-10" db="EMBL/GenBank/DDBJ databases">
        <title>The complete genomes of actinobacterial strains from the NBC collection.</title>
        <authorList>
            <person name="Joergensen T.S."/>
            <person name="Alvarez Arevalo M."/>
            <person name="Sterndorff E.B."/>
            <person name="Faurdal D."/>
            <person name="Vuksanovic O."/>
            <person name="Mourched A.-S."/>
            <person name="Charusanti P."/>
            <person name="Shaw S."/>
            <person name="Blin K."/>
            <person name="Weber T."/>
        </authorList>
    </citation>
    <scope>NUCLEOTIDE SEQUENCE [LARGE SCALE GENOMIC DNA]</scope>
    <source>
        <strain evidence="5 6">NBC 01774</strain>
    </source>
</reference>
<organism evidence="5 6">
    <name type="scientific">Streptomyces decoyicus</name>
    <dbReference type="NCBI Taxonomy" id="249567"/>
    <lineage>
        <taxon>Bacteria</taxon>
        <taxon>Bacillati</taxon>
        <taxon>Actinomycetota</taxon>
        <taxon>Actinomycetes</taxon>
        <taxon>Kitasatosporales</taxon>
        <taxon>Streptomycetaceae</taxon>
        <taxon>Streptomyces</taxon>
    </lineage>
</organism>
<dbReference type="PANTHER" id="PTHR30461:SF2">
    <property type="entry name" value="SERINE RECOMBINASE PINE-RELATED"/>
    <property type="match status" value="1"/>
</dbReference>
<dbReference type="EMBL" id="CP109106">
    <property type="protein sequence ID" value="WSB73858.1"/>
    <property type="molecule type" value="Genomic_DNA"/>
</dbReference>
<dbReference type="Pfam" id="PF00239">
    <property type="entry name" value="Resolvase"/>
    <property type="match status" value="1"/>
</dbReference>
<keyword evidence="1" id="KW-0238">DNA-binding</keyword>
<sequence>MSDSTWSPGRQRENVLSVVRSVGGHVIAWSDDFEVSGATNPLDRPGLGPWLRGEKGPYSGIAGAAVDRIGRSLVDCLNTGYRMRDDGKLLLTYGHDGPWDLNDPVDENRFTMEAWGAQMELRASQGRNRDETVKAREQGRKRGKHSYGYRYVRLHPKANIDHMALDRGEDMPPEFQERENATEIMRTVAHRVLADETGELTEYTEAARLTRAGFFSPADHERVMSGKEPRGTPWEGAALRKMLVSQAALGYLMHKGRPVVDDKGMPVRVAPPLWNLATHEALVRKFAPKGPRQKRAQSGIHLLSGVASCGVCGFRLYRTGDPVAMTCKSRWRGLTDCQPSPTIHVSILEEHVTHWFLETFGDHMFMETVYDPGNGAEEALNEVITARTRLRDDRSAGLYDDEDDAEWYRTRYSELSAEVKRLRAVPVRPAGMVTRPTGDTVGSKWRGAVDDGERRGLLHEFGVTVKVWPEGHSPRWAAYVHDVDPDADADKSFPLIRQRSADVPVSH</sequence>
<protein>
    <submittedName>
        <fullName evidence="5">Recombinase family protein</fullName>
    </submittedName>
</protein>
<dbReference type="SUPFAM" id="SSF53041">
    <property type="entry name" value="Resolvase-like"/>
    <property type="match status" value="1"/>
</dbReference>
<keyword evidence="6" id="KW-1185">Reference proteome</keyword>
<dbReference type="InterPro" id="IPR006119">
    <property type="entry name" value="Resolv_N"/>
</dbReference>
<evidence type="ECO:0000313" key="5">
    <source>
        <dbReference type="EMBL" id="WSB73858.1"/>
    </source>
</evidence>
<feature type="domain" description="Resolvase/invertase-type recombinase catalytic" evidence="4">
    <location>
        <begin position="1"/>
        <end position="141"/>
    </location>
</feature>
<dbReference type="Proteomes" id="UP001344251">
    <property type="component" value="Chromosome"/>
</dbReference>
<evidence type="ECO:0000256" key="1">
    <source>
        <dbReference type="ARBA" id="ARBA00023125"/>
    </source>
</evidence>
<evidence type="ECO:0000259" key="4">
    <source>
        <dbReference type="SMART" id="SM00857"/>
    </source>
</evidence>
<feature type="region of interest" description="Disordered" evidence="3">
    <location>
        <begin position="123"/>
        <end position="142"/>
    </location>
</feature>